<keyword evidence="3" id="KW-1185">Reference proteome</keyword>
<sequence>MKVSIMKVLCFIYCCMLGGIMTKVTYPNREIYFSCKGIADGEWCWTEDVNTGCWWISNCKHGVCEGNDASGNGNTCTNPTDVVAKNDVLV</sequence>
<gene>
    <name evidence="2" type="ORF">MGAL_10B005511</name>
</gene>
<evidence type="ECO:0000313" key="3">
    <source>
        <dbReference type="Proteomes" id="UP000596742"/>
    </source>
</evidence>
<comment type="caution">
    <text evidence="2">The sequence shown here is derived from an EMBL/GenBank/DDBJ whole genome shotgun (WGS) entry which is preliminary data.</text>
</comment>
<dbReference type="AlphaFoldDB" id="A0A8B6H4V8"/>
<keyword evidence="1" id="KW-0732">Signal</keyword>
<dbReference type="Proteomes" id="UP000596742">
    <property type="component" value="Unassembled WGS sequence"/>
</dbReference>
<reference evidence="2" key="1">
    <citation type="submission" date="2018-11" db="EMBL/GenBank/DDBJ databases">
        <authorList>
            <person name="Alioto T."/>
            <person name="Alioto T."/>
        </authorList>
    </citation>
    <scope>NUCLEOTIDE SEQUENCE</scope>
</reference>
<feature type="signal peptide" evidence="1">
    <location>
        <begin position="1"/>
        <end position="22"/>
    </location>
</feature>
<protein>
    <submittedName>
        <fullName evidence="2">Uncharacterized protein</fullName>
    </submittedName>
</protein>
<evidence type="ECO:0000256" key="1">
    <source>
        <dbReference type="SAM" id="SignalP"/>
    </source>
</evidence>
<proteinExistence type="predicted"/>
<accession>A0A8B6H4V8</accession>
<dbReference type="EMBL" id="UYJE01009500">
    <property type="protein sequence ID" value="VDI74058.1"/>
    <property type="molecule type" value="Genomic_DNA"/>
</dbReference>
<name>A0A8B6H4V8_MYTGA</name>
<evidence type="ECO:0000313" key="2">
    <source>
        <dbReference type="EMBL" id="VDI74058.1"/>
    </source>
</evidence>
<organism evidence="2 3">
    <name type="scientific">Mytilus galloprovincialis</name>
    <name type="common">Mediterranean mussel</name>
    <dbReference type="NCBI Taxonomy" id="29158"/>
    <lineage>
        <taxon>Eukaryota</taxon>
        <taxon>Metazoa</taxon>
        <taxon>Spiralia</taxon>
        <taxon>Lophotrochozoa</taxon>
        <taxon>Mollusca</taxon>
        <taxon>Bivalvia</taxon>
        <taxon>Autobranchia</taxon>
        <taxon>Pteriomorphia</taxon>
        <taxon>Mytilida</taxon>
        <taxon>Mytiloidea</taxon>
        <taxon>Mytilidae</taxon>
        <taxon>Mytilinae</taxon>
        <taxon>Mytilus</taxon>
    </lineage>
</organism>
<feature type="chain" id="PRO_5033031076" evidence="1">
    <location>
        <begin position="23"/>
        <end position="90"/>
    </location>
</feature>